<dbReference type="InterPro" id="IPR032438">
    <property type="entry name" value="ERCC3_RAD25_C"/>
</dbReference>
<evidence type="ECO:0000259" key="11">
    <source>
        <dbReference type="PROSITE" id="PS51192"/>
    </source>
</evidence>
<comment type="caution">
    <text evidence="13">The sequence shown here is derived from an EMBL/GenBank/DDBJ whole genome shotgun (WGS) entry which is preliminary data.</text>
</comment>
<dbReference type="GO" id="GO:0003677">
    <property type="term" value="F:DNA binding"/>
    <property type="evidence" value="ECO:0007669"/>
    <property type="project" value="InterPro"/>
</dbReference>
<feature type="region of interest" description="Disordered" evidence="10">
    <location>
        <begin position="438"/>
        <end position="481"/>
    </location>
</feature>
<evidence type="ECO:0000256" key="5">
    <source>
        <dbReference type="ARBA" id="ARBA00022840"/>
    </source>
</evidence>
<protein>
    <recommendedName>
        <fullName evidence="8">DNA 3'-5' helicase</fullName>
        <ecNumber evidence="8">5.6.2.4</ecNumber>
    </recommendedName>
</protein>
<dbReference type="Gene3D" id="3.40.50.300">
    <property type="entry name" value="P-loop containing nucleotide triphosphate hydrolases"/>
    <property type="match status" value="2"/>
</dbReference>
<evidence type="ECO:0000256" key="8">
    <source>
        <dbReference type="ARBA" id="ARBA00034808"/>
    </source>
</evidence>
<evidence type="ECO:0000259" key="12">
    <source>
        <dbReference type="PROSITE" id="PS51194"/>
    </source>
</evidence>
<evidence type="ECO:0000256" key="6">
    <source>
        <dbReference type="ARBA" id="ARBA00023235"/>
    </source>
</evidence>
<dbReference type="InterPro" id="IPR027417">
    <property type="entry name" value="P-loop_NTPase"/>
</dbReference>
<comment type="similarity">
    <text evidence="1">Belongs to the helicase family. RAD25/XPB subfamily.</text>
</comment>
<keyword evidence="5" id="KW-0067">ATP-binding</keyword>
<dbReference type="PROSITE" id="PS51194">
    <property type="entry name" value="HELICASE_CTER"/>
    <property type="match status" value="1"/>
</dbReference>
<dbReference type="GO" id="GO:0043138">
    <property type="term" value="F:3'-5' DNA helicase activity"/>
    <property type="evidence" value="ECO:0007669"/>
    <property type="project" value="UniProtKB-EC"/>
</dbReference>
<accession>T0Z9S5</accession>
<evidence type="ECO:0000256" key="4">
    <source>
        <dbReference type="ARBA" id="ARBA00022806"/>
    </source>
</evidence>
<dbReference type="SMART" id="SM00487">
    <property type="entry name" value="DEXDc"/>
    <property type="match status" value="1"/>
</dbReference>
<dbReference type="EC" id="5.6.2.4" evidence="8"/>
<evidence type="ECO:0000313" key="13">
    <source>
        <dbReference type="EMBL" id="EQD40837.1"/>
    </source>
</evidence>
<reference evidence="13" key="2">
    <citation type="journal article" date="2014" name="ISME J.">
        <title>Microbial stratification in low pH oxic and suboxic macroscopic growths along an acid mine drainage.</title>
        <authorList>
            <person name="Mendez-Garcia C."/>
            <person name="Mesa V."/>
            <person name="Sprenger R.R."/>
            <person name="Richter M."/>
            <person name="Diez M.S."/>
            <person name="Solano J."/>
            <person name="Bargiela R."/>
            <person name="Golyshina O.V."/>
            <person name="Manteca A."/>
            <person name="Ramos J.L."/>
            <person name="Gallego J.R."/>
            <person name="Llorente I."/>
            <person name="Martins Dos Santos V.A."/>
            <person name="Jensen O.N."/>
            <person name="Pelaez A.I."/>
            <person name="Sanchez J."/>
            <person name="Ferrer M."/>
        </authorList>
    </citation>
    <scope>NUCLEOTIDE SEQUENCE</scope>
</reference>
<feature type="domain" description="Helicase C-terminal" evidence="12">
    <location>
        <begin position="319"/>
        <end position="472"/>
    </location>
</feature>
<dbReference type="PANTHER" id="PTHR11274:SF0">
    <property type="entry name" value="GENERAL TRANSCRIPTION AND DNA REPAIR FACTOR IIH HELICASE SUBUNIT XPB"/>
    <property type="match status" value="1"/>
</dbReference>
<evidence type="ECO:0000256" key="7">
    <source>
        <dbReference type="ARBA" id="ARBA00034617"/>
    </source>
</evidence>
<dbReference type="SUPFAM" id="SSF52540">
    <property type="entry name" value="P-loop containing nucleoside triphosphate hydrolases"/>
    <property type="match status" value="2"/>
</dbReference>
<name>T0Z9S5_9ZZZZ</name>
<dbReference type="PANTHER" id="PTHR11274">
    <property type="entry name" value="RAD25/XP-B DNA REPAIR HELICASE"/>
    <property type="match status" value="1"/>
</dbReference>
<dbReference type="GO" id="GO:0005524">
    <property type="term" value="F:ATP binding"/>
    <property type="evidence" value="ECO:0007669"/>
    <property type="project" value="UniProtKB-KW"/>
</dbReference>
<keyword evidence="3" id="KW-0378">Hydrolase</keyword>
<dbReference type="GO" id="GO:0016787">
    <property type="term" value="F:hydrolase activity"/>
    <property type="evidence" value="ECO:0007669"/>
    <property type="project" value="UniProtKB-KW"/>
</dbReference>
<feature type="domain" description="Helicase ATP-binding" evidence="11">
    <location>
        <begin position="87"/>
        <end position="231"/>
    </location>
</feature>
<keyword evidence="2" id="KW-0547">Nucleotide-binding</keyword>
<comment type="catalytic activity">
    <reaction evidence="7">
        <text>Couples ATP hydrolysis with the unwinding of duplex DNA by translocating in the 3'-5' direction.</text>
        <dbReference type="EC" id="5.6.2.4"/>
    </reaction>
</comment>
<organism evidence="13">
    <name type="scientific">mine drainage metagenome</name>
    <dbReference type="NCBI Taxonomy" id="410659"/>
    <lineage>
        <taxon>unclassified sequences</taxon>
        <taxon>metagenomes</taxon>
        <taxon>ecological metagenomes</taxon>
    </lineage>
</organism>
<dbReference type="Gene3D" id="3.40.1170.30">
    <property type="match status" value="1"/>
</dbReference>
<dbReference type="InterPro" id="IPR050615">
    <property type="entry name" value="ATP-dep_DNA_Helicase"/>
</dbReference>
<gene>
    <name evidence="13" type="ORF">B2A_10898</name>
</gene>
<evidence type="ECO:0000256" key="3">
    <source>
        <dbReference type="ARBA" id="ARBA00022801"/>
    </source>
</evidence>
<comment type="catalytic activity">
    <reaction evidence="9">
        <text>ATP + H2O = ADP + phosphate + H(+)</text>
        <dbReference type="Rhea" id="RHEA:13065"/>
        <dbReference type="ChEBI" id="CHEBI:15377"/>
        <dbReference type="ChEBI" id="CHEBI:15378"/>
        <dbReference type="ChEBI" id="CHEBI:30616"/>
        <dbReference type="ChEBI" id="CHEBI:43474"/>
        <dbReference type="ChEBI" id="CHEBI:456216"/>
        <dbReference type="EC" id="5.6.2.4"/>
    </reaction>
</comment>
<evidence type="ECO:0000256" key="2">
    <source>
        <dbReference type="ARBA" id="ARBA00022741"/>
    </source>
</evidence>
<dbReference type="PROSITE" id="PS51192">
    <property type="entry name" value="HELICASE_ATP_BIND_1"/>
    <property type="match status" value="1"/>
</dbReference>
<dbReference type="InterPro" id="IPR040699">
    <property type="entry name" value="XPB_DRD"/>
</dbReference>
<dbReference type="InterPro" id="IPR014001">
    <property type="entry name" value="Helicase_ATP-bd"/>
</dbReference>
<keyword evidence="6" id="KW-0413">Isomerase</keyword>
<sequence length="481" mass="53684">MSDAGPAPIPTLSFDKGTVLVRGARPPTGLWDERVGAYRALALAYADLATWGKTLPGGFEDRALDPLPAPRLEHAERLRPYQKEAVQSWVEGGRRGVIVLPTAAGKTHVALEAMREVGGATLVVVPTIDLIDQWVAKLSEVFGVDVGRLGGGESDIKPVTVSTYDSALIRAENLGNRFQFLVVDEVHHLPSPQYRHIAEMYCAPARLGLTATYERADLLHLELEALMGGKLFERGYEELTDYLADFTLVKVKVELSPEEQEEYDDTHGTFIRYLRSKRMVLRGPWDFEAFIRRSWNPEGREALMAWRRSRELAFNPRAKLEAVRTLLSRHRDARTLIFAEQTDQVYDLGRQLLVPCLTYKTPDEERKELLKRFKEGKNTVLATSRVLDEGVDVPEASVAIVLSGSGSPRQFRQRLGRILRPREGKQAVLYEVLSQDTSEMGTAARRKRGMGGASRPPDEPAEPVPKARAGRLQTRRAATPG</sequence>
<dbReference type="Pfam" id="PF18458">
    <property type="entry name" value="XPB_DRD"/>
    <property type="match status" value="1"/>
</dbReference>
<evidence type="ECO:0000256" key="10">
    <source>
        <dbReference type="SAM" id="MobiDB-lite"/>
    </source>
</evidence>
<evidence type="ECO:0000256" key="1">
    <source>
        <dbReference type="ARBA" id="ARBA00006637"/>
    </source>
</evidence>
<reference evidence="13" key="1">
    <citation type="submission" date="2013-08" db="EMBL/GenBank/DDBJ databases">
        <authorList>
            <person name="Mendez C."/>
            <person name="Richter M."/>
            <person name="Ferrer M."/>
            <person name="Sanchez J."/>
        </authorList>
    </citation>
    <scope>NUCLEOTIDE SEQUENCE</scope>
</reference>
<dbReference type="Pfam" id="PF16203">
    <property type="entry name" value="ERCC3_RAD25_C"/>
    <property type="match status" value="1"/>
</dbReference>
<evidence type="ECO:0000256" key="9">
    <source>
        <dbReference type="ARBA" id="ARBA00048988"/>
    </source>
</evidence>
<dbReference type="InterPro" id="IPR006935">
    <property type="entry name" value="Helicase/UvrB_N"/>
</dbReference>
<dbReference type="AlphaFoldDB" id="T0Z9S5"/>
<dbReference type="CDD" id="cd17926">
    <property type="entry name" value="DEXHc_RE"/>
    <property type="match status" value="1"/>
</dbReference>
<dbReference type="SMART" id="SM00490">
    <property type="entry name" value="HELICc"/>
    <property type="match status" value="1"/>
</dbReference>
<proteinExistence type="inferred from homology"/>
<dbReference type="InterPro" id="IPR001650">
    <property type="entry name" value="Helicase_C-like"/>
</dbReference>
<dbReference type="EMBL" id="AUZZ01007845">
    <property type="protein sequence ID" value="EQD40837.1"/>
    <property type="molecule type" value="Genomic_DNA"/>
</dbReference>
<dbReference type="Pfam" id="PF04851">
    <property type="entry name" value="ResIII"/>
    <property type="match status" value="1"/>
</dbReference>
<keyword evidence="4" id="KW-0347">Helicase</keyword>